<keyword evidence="5 7" id="KW-0378">Hydrolase</keyword>
<evidence type="ECO:0000313" key="14">
    <source>
        <dbReference type="Proteomes" id="UP000663838"/>
    </source>
</evidence>
<feature type="region of interest" description="Disordered" evidence="8">
    <location>
        <begin position="201"/>
        <end position="272"/>
    </location>
</feature>
<dbReference type="SUPFAM" id="SSF54001">
    <property type="entry name" value="Cysteine proteinases"/>
    <property type="match status" value="1"/>
</dbReference>
<keyword evidence="15" id="KW-1185">Reference proteome</keyword>
<dbReference type="EMBL" id="CAJOBP010003759">
    <property type="protein sequence ID" value="CAF4417691.1"/>
    <property type="molecule type" value="Genomic_DNA"/>
</dbReference>
<keyword evidence="3 7" id="KW-0645">Protease</keyword>
<dbReference type="InterPro" id="IPR001394">
    <property type="entry name" value="Peptidase_C19_UCH"/>
</dbReference>
<comment type="caution">
    <text evidence="13">The sequence shown here is derived from an EMBL/GenBank/DDBJ whole genome shotgun (WGS) entry which is preliminary data.</text>
</comment>
<dbReference type="Proteomes" id="UP000663848">
    <property type="component" value="Unassembled WGS sequence"/>
</dbReference>
<dbReference type="GO" id="GO:0006508">
    <property type="term" value="P:proteolysis"/>
    <property type="evidence" value="ECO:0007669"/>
    <property type="project" value="UniProtKB-KW"/>
</dbReference>
<evidence type="ECO:0000313" key="15">
    <source>
        <dbReference type="Proteomes" id="UP000663873"/>
    </source>
</evidence>
<evidence type="ECO:0000256" key="3">
    <source>
        <dbReference type="ARBA" id="ARBA00022670"/>
    </source>
</evidence>
<dbReference type="InterPro" id="IPR050185">
    <property type="entry name" value="Ub_carboxyl-term_hydrolase"/>
</dbReference>
<protein>
    <recommendedName>
        <fullName evidence="7">Ubiquitin carboxyl-terminal hydrolase</fullName>
        <ecNumber evidence="7">3.4.19.12</ecNumber>
    </recommendedName>
</protein>
<dbReference type="CDD" id="cd02674">
    <property type="entry name" value="Peptidase_C19R"/>
    <property type="match status" value="1"/>
</dbReference>
<feature type="compositionally biased region" description="Polar residues" evidence="8">
    <location>
        <begin position="203"/>
        <end position="219"/>
    </location>
</feature>
<proteinExistence type="inferred from homology"/>
<gene>
    <name evidence="11" type="ORF">HFQ381_LOCUS27251</name>
    <name evidence="12" type="ORF">QYT958_LOCUS21509</name>
    <name evidence="13" type="ORF">TOA249_LOCUS27734</name>
    <name evidence="10" type="ORF">UJA718_LOCUS20315</name>
</gene>
<dbReference type="PANTHER" id="PTHR21646">
    <property type="entry name" value="UBIQUITIN CARBOXYL-TERMINAL HYDROLASE"/>
    <property type="match status" value="1"/>
</dbReference>
<dbReference type="AlphaFoldDB" id="A0A821SLC4"/>
<dbReference type="PROSITE" id="PS00973">
    <property type="entry name" value="USP_2"/>
    <property type="match status" value="1"/>
</dbReference>
<feature type="domain" description="USP" evidence="9">
    <location>
        <begin position="347"/>
        <end position="671"/>
    </location>
</feature>
<dbReference type="EMBL" id="CAJOBO010003478">
    <property type="protein sequence ID" value="CAF4493964.1"/>
    <property type="molecule type" value="Genomic_DNA"/>
</dbReference>
<keyword evidence="4 7" id="KW-0833">Ubl conjugation pathway</keyword>
<dbReference type="InterPro" id="IPR038765">
    <property type="entry name" value="Papain-like_cys_pep_sf"/>
</dbReference>
<dbReference type="Proteomes" id="UP000663851">
    <property type="component" value="Unassembled WGS sequence"/>
</dbReference>
<comment type="catalytic activity">
    <reaction evidence="1 7">
        <text>Thiol-dependent hydrolysis of ester, thioester, amide, peptide and isopeptide bonds formed by the C-terminal Gly of ubiquitin (a 76-residue protein attached to proteins as an intracellular targeting signal).</text>
        <dbReference type="EC" id="3.4.19.12"/>
    </reaction>
</comment>
<dbReference type="Proteomes" id="UP000663873">
    <property type="component" value="Unassembled WGS sequence"/>
</dbReference>
<accession>A0A821SLC4</accession>
<dbReference type="PROSITE" id="PS00972">
    <property type="entry name" value="USP_1"/>
    <property type="match status" value="1"/>
</dbReference>
<evidence type="ECO:0000313" key="12">
    <source>
        <dbReference type="EMBL" id="CAF4759075.1"/>
    </source>
</evidence>
<evidence type="ECO:0000256" key="4">
    <source>
        <dbReference type="ARBA" id="ARBA00022786"/>
    </source>
</evidence>
<evidence type="ECO:0000313" key="11">
    <source>
        <dbReference type="EMBL" id="CAF4493964.1"/>
    </source>
</evidence>
<dbReference type="EC" id="3.4.19.12" evidence="7"/>
<reference evidence="13" key="1">
    <citation type="submission" date="2021-02" db="EMBL/GenBank/DDBJ databases">
        <authorList>
            <person name="Nowell W R."/>
        </authorList>
    </citation>
    <scope>NUCLEOTIDE SEQUENCE</scope>
</reference>
<dbReference type="Pfam" id="PF00443">
    <property type="entry name" value="UCH"/>
    <property type="match status" value="1"/>
</dbReference>
<sequence length="675" mass="76782">MSVKETKSLSRRWKDCRQKQQGPIRADHNTDCQSSTLNQSFKTNESKQSRLQRMNDWIRKNVFQCIPLDESNQIFPLSPVHYAKSPITKQPISSRRISSSILPGDSQAANIITSAVASHQIHCLDSQLDNEHYSSFESINVPLASSEDITIDNSIQNLAKRSSSTSISVSVLAKNFDKLSKNYQRHSHKKMRIEDTTMKKYRSQTTSQMHYGKNESISNTRHKSNNRSSFSTNRITRDEEISTSMYNLPPLPRKKTKHFDSSSQDNEDYTISKKRIRKESAPECFDLTITLTPFQEKNIESTLQIKKIDEQDIRPSPISSSQAIYHGMTNTFRNSLLSKTDVPRGQCGLRNIGNTCFMNSALQCLSSVPDLTEYILENGVTNILNTTNDLGTHGKLALAYANLIQEMWSGKKTTVDASAVKQYVSKLSPRFAGYNQQDSHEFLNILLDALHEDLKQNLEDTDNETSLISKIFHGQMRSTVTCTCGEPCITLYSISFLALPIPDLSLASSHRAHSNQFRTQTVTLIDCFNEFLKGEKIGENGQWFCDKCNGLRDAEKRLDVWTLPKVLILQLKRFTNDLWNNVKIQTLVEFPVDSPLDLDRFIPVTNNQENALYNLVAVSSHSGNLTSGHYTTYAKNFLTKNWLHFNDEYVCKADEKVIQSSDAYILVYRQQETNL</sequence>
<organism evidence="13 14">
    <name type="scientific">Rotaria socialis</name>
    <dbReference type="NCBI Taxonomy" id="392032"/>
    <lineage>
        <taxon>Eukaryota</taxon>
        <taxon>Metazoa</taxon>
        <taxon>Spiralia</taxon>
        <taxon>Gnathifera</taxon>
        <taxon>Rotifera</taxon>
        <taxon>Eurotatoria</taxon>
        <taxon>Bdelloidea</taxon>
        <taxon>Philodinida</taxon>
        <taxon>Philodinidae</taxon>
        <taxon>Rotaria</taxon>
    </lineage>
</organism>
<comment type="similarity">
    <text evidence="2 7">Belongs to the peptidase C19 family.</text>
</comment>
<dbReference type="Proteomes" id="UP000663838">
    <property type="component" value="Unassembled WGS sequence"/>
</dbReference>
<feature type="compositionally biased region" description="Basic and acidic residues" evidence="8">
    <location>
        <begin position="1"/>
        <end position="18"/>
    </location>
</feature>
<evidence type="ECO:0000256" key="6">
    <source>
        <dbReference type="ARBA" id="ARBA00022807"/>
    </source>
</evidence>
<dbReference type="EMBL" id="CAJOBR010003943">
    <property type="protein sequence ID" value="CAF4759075.1"/>
    <property type="molecule type" value="Genomic_DNA"/>
</dbReference>
<name>A0A821SLC4_9BILA</name>
<evidence type="ECO:0000313" key="13">
    <source>
        <dbReference type="EMBL" id="CAF4861551.1"/>
    </source>
</evidence>
<feature type="region of interest" description="Disordered" evidence="8">
    <location>
        <begin position="1"/>
        <end position="48"/>
    </location>
</feature>
<evidence type="ECO:0000256" key="8">
    <source>
        <dbReference type="SAM" id="MobiDB-lite"/>
    </source>
</evidence>
<evidence type="ECO:0000256" key="7">
    <source>
        <dbReference type="RuleBase" id="RU366025"/>
    </source>
</evidence>
<evidence type="ECO:0000256" key="5">
    <source>
        <dbReference type="ARBA" id="ARBA00022801"/>
    </source>
</evidence>
<dbReference type="PANTHER" id="PTHR21646:SF24">
    <property type="entry name" value="UBIQUITIN CARBOXYL-TERMINAL HYDROLASE"/>
    <property type="match status" value="1"/>
</dbReference>
<feature type="compositionally biased region" description="Polar residues" evidence="8">
    <location>
        <begin position="31"/>
        <end position="43"/>
    </location>
</feature>
<dbReference type="GO" id="GO:0016579">
    <property type="term" value="P:protein deubiquitination"/>
    <property type="evidence" value="ECO:0007669"/>
    <property type="project" value="InterPro"/>
</dbReference>
<evidence type="ECO:0000313" key="10">
    <source>
        <dbReference type="EMBL" id="CAF4417691.1"/>
    </source>
</evidence>
<dbReference type="GO" id="GO:0004843">
    <property type="term" value="F:cysteine-type deubiquitinase activity"/>
    <property type="evidence" value="ECO:0007669"/>
    <property type="project" value="UniProtKB-UniRule"/>
</dbReference>
<evidence type="ECO:0000259" key="9">
    <source>
        <dbReference type="PROSITE" id="PS50235"/>
    </source>
</evidence>
<evidence type="ECO:0000256" key="1">
    <source>
        <dbReference type="ARBA" id="ARBA00000707"/>
    </source>
</evidence>
<dbReference type="Gene3D" id="3.90.70.10">
    <property type="entry name" value="Cysteine proteinases"/>
    <property type="match status" value="1"/>
</dbReference>
<dbReference type="PROSITE" id="PS50235">
    <property type="entry name" value="USP_3"/>
    <property type="match status" value="1"/>
</dbReference>
<dbReference type="InterPro" id="IPR018200">
    <property type="entry name" value="USP_CS"/>
</dbReference>
<evidence type="ECO:0000256" key="2">
    <source>
        <dbReference type="ARBA" id="ARBA00009085"/>
    </source>
</evidence>
<dbReference type="InterPro" id="IPR028889">
    <property type="entry name" value="USP"/>
</dbReference>
<dbReference type="EMBL" id="CAJOBS010003618">
    <property type="protein sequence ID" value="CAF4861551.1"/>
    <property type="molecule type" value="Genomic_DNA"/>
</dbReference>
<keyword evidence="6 7" id="KW-0788">Thiol protease</keyword>